<feature type="compositionally biased region" description="Low complexity" evidence="1">
    <location>
        <begin position="1"/>
        <end position="12"/>
    </location>
</feature>
<dbReference type="Proteomes" id="UP000298579">
    <property type="component" value="Chromosome linear"/>
</dbReference>
<proteinExistence type="predicted"/>
<organism evidence="2 3">
    <name type="scientific">Agrobacterium tumefaciens</name>
    <dbReference type="NCBI Taxonomy" id="358"/>
    <lineage>
        <taxon>Bacteria</taxon>
        <taxon>Pseudomonadati</taxon>
        <taxon>Pseudomonadota</taxon>
        <taxon>Alphaproteobacteria</taxon>
        <taxon>Hyphomicrobiales</taxon>
        <taxon>Rhizobiaceae</taxon>
        <taxon>Rhizobium/Agrobacterium group</taxon>
        <taxon>Agrobacterium</taxon>
        <taxon>Agrobacterium tumefaciens complex</taxon>
    </lineage>
</organism>
<feature type="region of interest" description="Disordered" evidence="1">
    <location>
        <begin position="1"/>
        <end position="72"/>
    </location>
</feature>
<sequence>MASEASISSSRKSVADGRGDSRAPVQRGGRRFPGKAGAMQEGEQGPRSPKDRSLPSRPTACAADTTFPKRRRQANTAKLYSELSTNRINASIEFHIDSMTTGLRDNRLIGAPG</sequence>
<name>A0AAE6BIP3_AGRTU</name>
<evidence type="ECO:0000313" key="3">
    <source>
        <dbReference type="Proteomes" id="UP000298579"/>
    </source>
</evidence>
<dbReference type="AlphaFoldDB" id="A0AAE6BIP3"/>
<protein>
    <submittedName>
        <fullName evidence="2">Uncharacterized protein</fullName>
    </submittedName>
</protein>
<evidence type="ECO:0000313" key="2">
    <source>
        <dbReference type="EMBL" id="QCL82287.1"/>
    </source>
</evidence>
<gene>
    <name evidence="2" type="ORF">CFBP5877_19345</name>
</gene>
<reference evidence="2 3" key="1">
    <citation type="submission" date="2019-04" db="EMBL/GenBank/DDBJ databases">
        <title>Complete genome sequence of Agrobacterium tumefaciens CFBP5877.</title>
        <authorList>
            <person name="Huang Y.-Y."/>
            <person name="Chiang H.-Y."/>
            <person name="Chou L."/>
            <person name="Lai E.-M."/>
            <person name="Kuo C.-H."/>
        </authorList>
    </citation>
    <scope>NUCLEOTIDE SEQUENCE [LARGE SCALE GENOMIC DNA]</scope>
    <source>
        <strain evidence="2 3">CFBP5877</strain>
    </source>
</reference>
<dbReference type="EMBL" id="CP039898">
    <property type="protein sequence ID" value="QCL82287.1"/>
    <property type="molecule type" value="Genomic_DNA"/>
</dbReference>
<accession>A0AAE6BIP3</accession>
<evidence type="ECO:0000256" key="1">
    <source>
        <dbReference type="SAM" id="MobiDB-lite"/>
    </source>
</evidence>